<evidence type="ECO:0000313" key="2">
    <source>
        <dbReference type="Proteomes" id="UP001589943"/>
    </source>
</evidence>
<comment type="caution">
    <text evidence="1">The sequence shown here is derived from an EMBL/GenBank/DDBJ whole genome shotgun (WGS) entry which is preliminary data.</text>
</comment>
<dbReference type="EMBL" id="JBHLTL010000011">
    <property type="protein sequence ID" value="MFC0590634.1"/>
    <property type="molecule type" value="Genomic_DNA"/>
</dbReference>
<protein>
    <submittedName>
        <fullName evidence="1">DUF4197 domain-containing protein</fullName>
    </submittedName>
</protein>
<keyword evidence="2" id="KW-1185">Reference proteome</keyword>
<dbReference type="PROSITE" id="PS51318">
    <property type="entry name" value="TAT"/>
    <property type="match status" value="1"/>
</dbReference>
<dbReference type="Pfam" id="PF13852">
    <property type="entry name" value="DUF4197"/>
    <property type="match status" value="1"/>
</dbReference>
<dbReference type="InterPro" id="IPR006311">
    <property type="entry name" value="TAT_signal"/>
</dbReference>
<evidence type="ECO:0000313" key="1">
    <source>
        <dbReference type="EMBL" id="MFC0590634.1"/>
    </source>
</evidence>
<dbReference type="Proteomes" id="UP001589943">
    <property type="component" value="Unassembled WGS sequence"/>
</dbReference>
<gene>
    <name evidence="1" type="ORF">ACFFF7_14575</name>
</gene>
<reference evidence="1 2" key="1">
    <citation type="submission" date="2024-09" db="EMBL/GenBank/DDBJ databases">
        <authorList>
            <person name="Sun Q."/>
            <person name="Mori K."/>
        </authorList>
    </citation>
    <scope>NUCLEOTIDE SEQUENCE [LARGE SCALE GENOMIC DNA]</scope>
    <source>
        <strain evidence="1 2">NCAIM B.02537</strain>
    </source>
</reference>
<proteinExistence type="predicted"/>
<organism evidence="1 2">
    <name type="scientific">Novosphingobium aquiterrae</name>
    <dbReference type="NCBI Taxonomy" id="624388"/>
    <lineage>
        <taxon>Bacteria</taxon>
        <taxon>Pseudomonadati</taxon>
        <taxon>Pseudomonadota</taxon>
        <taxon>Alphaproteobacteria</taxon>
        <taxon>Sphingomonadales</taxon>
        <taxon>Sphingomonadaceae</taxon>
        <taxon>Novosphingobium</taxon>
    </lineage>
</organism>
<dbReference type="InterPro" id="IPR025245">
    <property type="entry name" value="DUF4197"/>
</dbReference>
<accession>A0ABV6PM39</accession>
<dbReference type="RefSeq" id="WP_379482084.1">
    <property type="nucleotide sequence ID" value="NZ_JBHLTL010000011.1"/>
</dbReference>
<name>A0ABV6PM39_9SPHN</name>
<sequence>MQTNPQMAVARRGFILGAGATATLAVTGCTGLGGFSMTEALKRLLTLSSQNAFAKLTAPGGFWDSAVARFDVPELFAGSGGLIKTLLSSGVFRQQLQRQLNVVAEKGAERAAPIVLDTVRNISIPDAIGLVRGGPTAATTWLRGQMGSALINAMVPGLSDAIRISGDPVLGKAIAALSGVDIGSVAQAVANRADNSIWSQIGVEESAIRANPQSTNDPLLIAMLKVL</sequence>